<dbReference type="AlphaFoldDB" id="A0A7D4NL70"/>
<organism evidence="1 2">
    <name type="scientific">Thiomicrorhabdus xiamenensis</name>
    <dbReference type="NCBI Taxonomy" id="2739063"/>
    <lineage>
        <taxon>Bacteria</taxon>
        <taxon>Pseudomonadati</taxon>
        <taxon>Pseudomonadota</taxon>
        <taxon>Gammaproteobacteria</taxon>
        <taxon>Thiotrichales</taxon>
        <taxon>Piscirickettsiaceae</taxon>
        <taxon>Thiomicrorhabdus</taxon>
    </lineage>
</organism>
<proteinExistence type="predicted"/>
<evidence type="ECO:0008006" key="3">
    <source>
        <dbReference type="Google" id="ProtNLM"/>
    </source>
</evidence>
<keyword evidence="2" id="KW-1185">Reference proteome</keyword>
<name>A0A7D4NL70_9GAMM</name>
<evidence type="ECO:0000313" key="2">
    <source>
        <dbReference type="Proteomes" id="UP000504724"/>
    </source>
</evidence>
<gene>
    <name evidence="1" type="ORF">HQN79_04795</name>
</gene>
<dbReference type="Proteomes" id="UP000504724">
    <property type="component" value="Chromosome"/>
</dbReference>
<protein>
    <recommendedName>
        <fullName evidence="3">HTH cro/C1-type domain-containing protein</fullName>
    </recommendedName>
</protein>
<dbReference type="KEGG" id="txa:HQN79_04795"/>
<accession>A0A7D4NL70</accession>
<reference evidence="1 2" key="1">
    <citation type="submission" date="2020-05" db="EMBL/GenBank/DDBJ databases">
        <title>Thiomicrorhabdus sediminis sp.nov. and Thiomicrorhabdus xiamenensis sp.nov., novel sulfur-oxidizing bacteria isolated from coastal sediment.</title>
        <authorList>
            <person name="Liu X."/>
        </authorList>
    </citation>
    <scope>NUCLEOTIDE SEQUENCE [LARGE SCALE GENOMIC DNA]</scope>
    <source>
        <strain evidence="1 2">G2</strain>
    </source>
</reference>
<evidence type="ECO:0000313" key="1">
    <source>
        <dbReference type="EMBL" id="QKI88934.1"/>
    </source>
</evidence>
<dbReference type="RefSeq" id="WP_173284587.1">
    <property type="nucleotide sequence ID" value="NZ_CP054020.1"/>
</dbReference>
<dbReference type="EMBL" id="CP054020">
    <property type="protein sequence ID" value="QKI88934.1"/>
    <property type="molecule type" value="Genomic_DNA"/>
</dbReference>
<sequence length="81" mass="9009">MSFNQRVKSYIEAKGIIKHRVAEVAEITPSAFFRFLNGTSTMKSSNIEKLQEVWPEMIAYGFNIDPAVAQSASSLNKEPAS</sequence>